<dbReference type="SUPFAM" id="SSF48264">
    <property type="entry name" value="Cytochrome P450"/>
    <property type="match status" value="1"/>
</dbReference>
<dbReference type="Pfam" id="PF00067">
    <property type="entry name" value="p450"/>
    <property type="match status" value="1"/>
</dbReference>
<name>A0ABU0ZBC3_9ACTN</name>
<sequence length="397" mass="44110">MDFDPLVAKATSPEMAELRSRCPVSHTSAGRWFLASYDAVLAATQDVELFHGTMREKGVVVPAEERLLSEIPEPRHGQVRRIINSAIAAHRLRTIEPMCRRLCEELLDDLRARDGVVDLYPAYISPVPNNVIAHLLGAPPQDYPLWAKWSDEVLEGTYPTLNRTDRGEGFAGAHPEFCAYIDAIVADRRANPRDDFPTRMLDRELDGRPLTDLEARTQLLFLFVAGNATTRHLFSSIMHRLAADPELFATLRADRSLVPAMVEECLRLDPPVRVLFREASADAEWRGHEIAHGDKVDFGLESANRDEGRFECPHDLRLDRPEPKAHLAFGGGPHVCPGATLARMEARVAVETLLDKVVSMHIPAGEELEGSTVWWIGGGPEHLPVVIEWATAAEPVG</sequence>
<dbReference type="RefSeq" id="WP_308711004.1">
    <property type="nucleotide sequence ID" value="NZ_JAVHUY010000003.1"/>
</dbReference>
<dbReference type="InterPro" id="IPR001128">
    <property type="entry name" value="Cyt_P450"/>
</dbReference>
<keyword evidence="2" id="KW-0479">Metal-binding</keyword>
<dbReference type="PRINTS" id="PR00385">
    <property type="entry name" value="P450"/>
</dbReference>
<dbReference type="PANTHER" id="PTHR46696">
    <property type="entry name" value="P450, PUTATIVE (EUROFUNG)-RELATED"/>
    <property type="match status" value="1"/>
</dbReference>
<dbReference type="PROSITE" id="PS00086">
    <property type="entry name" value="CYTOCHROME_P450"/>
    <property type="match status" value="1"/>
</dbReference>
<dbReference type="PRINTS" id="PR00359">
    <property type="entry name" value="BP450"/>
</dbReference>
<proteinExistence type="inferred from homology"/>
<keyword evidence="2" id="KW-0349">Heme</keyword>
<dbReference type="PANTHER" id="PTHR46696:SF6">
    <property type="entry name" value="P450, PUTATIVE (EUROFUNG)-RELATED"/>
    <property type="match status" value="1"/>
</dbReference>
<evidence type="ECO:0000313" key="3">
    <source>
        <dbReference type="EMBL" id="MDQ7903729.1"/>
    </source>
</evidence>
<gene>
    <name evidence="3" type="ORF">RB614_04260</name>
</gene>
<keyword evidence="2" id="KW-0408">Iron</keyword>
<evidence type="ECO:0000256" key="1">
    <source>
        <dbReference type="ARBA" id="ARBA00010617"/>
    </source>
</evidence>
<keyword evidence="4" id="KW-1185">Reference proteome</keyword>
<dbReference type="InterPro" id="IPR036396">
    <property type="entry name" value="Cyt_P450_sf"/>
</dbReference>
<dbReference type="Gene3D" id="1.10.630.10">
    <property type="entry name" value="Cytochrome P450"/>
    <property type="match status" value="1"/>
</dbReference>
<dbReference type="EMBL" id="JAVHUY010000003">
    <property type="protein sequence ID" value="MDQ7903729.1"/>
    <property type="molecule type" value="Genomic_DNA"/>
</dbReference>
<protein>
    <submittedName>
        <fullName evidence="3">Cytochrome P450</fullName>
    </submittedName>
</protein>
<comment type="caution">
    <text evidence="3">The sequence shown here is derived from an EMBL/GenBank/DDBJ whole genome shotgun (WGS) entry which is preliminary data.</text>
</comment>
<evidence type="ECO:0000313" key="4">
    <source>
        <dbReference type="Proteomes" id="UP001230908"/>
    </source>
</evidence>
<keyword evidence="2" id="KW-0503">Monooxygenase</keyword>
<evidence type="ECO:0000256" key="2">
    <source>
        <dbReference type="RuleBase" id="RU000461"/>
    </source>
</evidence>
<dbReference type="InterPro" id="IPR017972">
    <property type="entry name" value="Cyt_P450_CS"/>
</dbReference>
<organism evidence="3 4">
    <name type="scientific">Phytohabitans maris</name>
    <dbReference type="NCBI Taxonomy" id="3071409"/>
    <lineage>
        <taxon>Bacteria</taxon>
        <taxon>Bacillati</taxon>
        <taxon>Actinomycetota</taxon>
        <taxon>Actinomycetes</taxon>
        <taxon>Micromonosporales</taxon>
        <taxon>Micromonosporaceae</taxon>
    </lineage>
</organism>
<comment type="similarity">
    <text evidence="1 2">Belongs to the cytochrome P450 family.</text>
</comment>
<accession>A0ABU0ZBC3</accession>
<dbReference type="Proteomes" id="UP001230908">
    <property type="component" value="Unassembled WGS sequence"/>
</dbReference>
<keyword evidence="2" id="KW-0560">Oxidoreductase</keyword>
<dbReference type="InterPro" id="IPR002397">
    <property type="entry name" value="Cyt_P450_B"/>
</dbReference>
<reference evidence="3 4" key="1">
    <citation type="submission" date="2023-08" db="EMBL/GenBank/DDBJ databases">
        <title>Phytohabitans sansha sp. nov., isolated from marine sediment.</title>
        <authorList>
            <person name="Zhao Y."/>
            <person name="Yi K."/>
        </authorList>
    </citation>
    <scope>NUCLEOTIDE SEQUENCE [LARGE SCALE GENOMIC DNA]</scope>
    <source>
        <strain evidence="3 4">ZYX-F-186</strain>
    </source>
</reference>